<protein>
    <submittedName>
        <fullName evidence="1">Uncharacterized protein</fullName>
    </submittedName>
</protein>
<reference evidence="1" key="2">
    <citation type="submission" date="2021-04" db="EMBL/GenBank/DDBJ databases">
        <authorList>
            <person name="Gilroy R."/>
        </authorList>
    </citation>
    <scope>NUCLEOTIDE SEQUENCE</scope>
    <source>
        <strain evidence="1">4376</strain>
    </source>
</reference>
<organism evidence="1 2">
    <name type="scientific">Candidatus Corynebacterium gallistercoris</name>
    <dbReference type="NCBI Taxonomy" id="2838530"/>
    <lineage>
        <taxon>Bacteria</taxon>
        <taxon>Bacillati</taxon>
        <taxon>Actinomycetota</taxon>
        <taxon>Actinomycetes</taxon>
        <taxon>Mycobacteriales</taxon>
        <taxon>Corynebacteriaceae</taxon>
        <taxon>Corynebacterium</taxon>
    </lineage>
</organism>
<proteinExistence type="predicted"/>
<dbReference type="EMBL" id="DXFZ01000089">
    <property type="protein sequence ID" value="HIW96275.1"/>
    <property type="molecule type" value="Genomic_DNA"/>
</dbReference>
<gene>
    <name evidence="1" type="ORF">H9867_07315</name>
</gene>
<evidence type="ECO:0000313" key="2">
    <source>
        <dbReference type="Proteomes" id="UP000824189"/>
    </source>
</evidence>
<reference evidence="1" key="1">
    <citation type="journal article" date="2021" name="PeerJ">
        <title>Extensive microbial diversity within the chicken gut microbiome revealed by metagenomics and culture.</title>
        <authorList>
            <person name="Gilroy R."/>
            <person name="Ravi A."/>
            <person name="Getino M."/>
            <person name="Pursley I."/>
            <person name="Horton D.L."/>
            <person name="Alikhan N.F."/>
            <person name="Baker D."/>
            <person name="Gharbi K."/>
            <person name="Hall N."/>
            <person name="Watson M."/>
            <person name="Adriaenssens E.M."/>
            <person name="Foster-Nyarko E."/>
            <person name="Jarju S."/>
            <person name="Secka A."/>
            <person name="Antonio M."/>
            <person name="Oren A."/>
            <person name="Chaudhuri R.R."/>
            <person name="La Ragione R."/>
            <person name="Hildebrand F."/>
            <person name="Pallen M.J."/>
        </authorList>
    </citation>
    <scope>NUCLEOTIDE SEQUENCE</scope>
    <source>
        <strain evidence="1">4376</strain>
    </source>
</reference>
<name>A0A9D1RZC2_9CORY</name>
<comment type="caution">
    <text evidence="1">The sequence shown here is derived from an EMBL/GenBank/DDBJ whole genome shotgun (WGS) entry which is preliminary data.</text>
</comment>
<dbReference type="Proteomes" id="UP000824189">
    <property type="component" value="Unassembled WGS sequence"/>
</dbReference>
<sequence length="269" mass="29311">MHYDAALRVRELTQNIYDIGDEIAQYIDHISQAMADWDTDLVTDCLEELHAVVQEGRGEVRPGLAELNGLRQAFISGVRAGSMNGRAGAGARGGAAGRPADLPQAPDFPHPGRTLAFLHHSTNSQVTREGSRGVRGLAFADQDPADAAAGVTECGEGAKPAHMASTASWRMWLRAESEQLTQRLQQLQEWVVAQTQDALEAQSVLLPQVYMRAYQASNEVVQAWREIVEQQPALAAAMRGEAPPAFLEERARVEAVVAKIQRRRRGAAV</sequence>
<accession>A0A9D1RZC2</accession>
<dbReference type="AlphaFoldDB" id="A0A9D1RZC2"/>
<evidence type="ECO:0000313" key="1">
    <source>
        <dbReference type="EMBL" id="HIW96275.1"/>
    </source>
</evidence>